<dbReference type="Pfam" id="PF01430">
    <property type="entry name" value="HSP33"/>
    <property type="match status" value="1"/>
</dbReference>
<keyword evidence="4" id="KW-0143">Chaperone</keyword>
<dbReference type="GO" id="GO:0042026">
    <property type="term" value="P:protein refolding"/>
    <property type="evidence" value="ECO:0007669"/>
    <property type="project" value="TreeGrafter"/>
</dbReference>
<dbReference type="RefSeq" id="WP_229743966.1">
    <property type="nucleotide sequence ID" value="NZ_BMJQ01000016.1"/>
</dbReference>
<dbReference type="NCBIfam" id="NF002386">
    <property type="entry name" value="PRK01402.1"/>
    <property type="match status" value="1"/>
</dbReference>
<dbReference type="SUPFAM" id="SSF64397">
    <property type="entry name" value="Hsp33 domain"/>
    <property type="match status" value="1"/>
</dbReference>
<evidence type="ECO:0000313" key="6">
    <source>
        <dbReference type="EMBL" id="GGF39913.1"/>
    </source>
</evidence>
<comment type="caution">
    <text evidence="6">The sequence shown here is derived from an EMBL/GenBank/DDBJ whole genome shotgun (WGS) entry which is preliminary data.</text>
</comment>
<keyword evidence="1" id="KW-0963">Cytoplasm</keyword>
<organism evidence="6 7">
    <name type="scientific">Aliidongia dinghuensis</name>
    <dbReference type="NCBI Taxonomy" id="1867774"/>
    <lineage>
        <taxon>Bacteria</taxon>
        <taxon>Pseudomonadati</taxon>
        <taxon>Pseudomonadota</taxon>
        <taxon>Alphaproteobacteria</taxon>
        <taxon>Rhodospirillales</taxon>
        <taxon>Dongiaceae</taxon>
        <taxon>Aliidongia</taxon>
    </lineage>
</organism>
<name>A0A8J2YY78_9PROT</name>
<dbReference type="CDD" id="cd00498">
    <property type="entry name" value="Hsp33"/>
    <property type="match status" value="1"/>
</dbReference>
<sequence length="315" mass="33768">MPRLTMDDLILPFQIEATALRGRLVRFNSAVDKIITQHGYPDAVASLLCEAVTLAALLAGALKYDGVFTLQTKGDGPVRLVVADVTSAGAVRGYAQYDAEALAALDAAADTPPVPRLLGSGYLAFTVDQGVNTDRYQGIVALDGGTLAECAAHYFAQSEQIATGLKLAVARGEPDADGKPGRWRAAGLMLQRLPAEGGEAEHPVVANQEAADEGWNRALSFLGSCTSAELTDPNLPAEDLLYRLFHEDGVRGWPAERLQALCRCSRERISRVLRSLPRDEMAGLEVDGKVTVDCEFCSTKYEFTPAQIEALFDAA</sequence>
<dbReference type="EMBL" id="BMJQ01000016">
    <property type="protein sequence ID" value="GGF39913.1"/>
    <property type="molecule type" value="Genomic_DNA"/>
</dbReference>
<keyword evidence="7" id="KW-1185">Reference proteome</keyword>
<evidence type="ECO:0000256" key="1">
    <source>
        <dbReference type="ARBA" id="ARBA00022490"/>
    </source>
</evidence>
<gene>
    <name evidence="6" type="ORF">GCM10011611_52890</name>
</gene>
<dbReference type="Gene3D" id="3.55.30.10">
    <property type="entry name" value="Hsp33 domain"/>
    <property type="match status" value="1"/>
</dbReference>
<keyword evidence="5" id="KW-0676">Redox-active center</keyword>
<dbReference type="InterPro" id="IPR000397">
    <property type="entry name" value="Heat_shock_Hsp33"/>
</dbReference>
<keyword evidence="3" id="KW-1015">Disulfide bond</keyword>
<evidence type="ECO:0000313" key="7">
    <source>
        <dbReference type="Proteomes" id="UP000646365"/>
    </source>
</evidence>
<dbReference type="InterPro" id="IPR016153">
    <property type="entry name" value="Heat_shock_Hsp33_N"/>
</dbReference>
<dbReference type="InterPro" id="IPR016154">
    <property type="entry name" value="Heat_shock_Hsp33_C"/>
</dbReference>
<dbReference type="GO" id="GO:0005737">
    <property type="term" value="C:cytoplasm"/>
    <property type="evidence" value="ECO:0007669"/>
    <property type="project" value="InterPro"/>
</dbReference>
<dbReference type="Proteomes" id="UP000646365">
    <property type="component" value="Unassembled WGS sequence"/>
</dbReference>
<dbReference type="Gene3D" id="3.90.1280.10">
    <property type="entry name" value="HSP33 redox switch-like"/>
    <property type="match status" value="1"/>
</dbReference>
<protein>
    <submittedName>
        <fullName evidence="6">33 kDa chaperonin</fullName>
    </submittedName>
</protein>
<evidence type="ECO:0000256" key="5">
    <source>
        <dbReference type="ARBA" id="ARBA00023284"/>
    </source>
</evidence>
<dbReference type="SUPFAM" id="SSF118352">
    <property type="entry name" value="HSP33 redox switch-like"/>
    <property type="match status" value="1"/>
</dbReference>
<keyword evidence="2" id="KW-0862">Zinc</keyword>
<dbReference type="AlphaFoldDB" id="A0A8J2YY78"/>
<dbReference type="PANTHER" id="PTHR30111:SF1">
    <property type="entry name" value="33 KDA CHAPERONIN"/>
    <property type="match status" value="1"/>
</dbReference>
<evidence type="ECO:0000256" key="3">
    <source>
        <dbReference type="ARBA" id="ARBA00023157"/>
    </source>
</evidence>
<reference evidence="6" key="2">
    <citation type="submission" date="2020-09" db="EMBL/GenBank/DDBJ databases">
        <authorList>
            <person name="Sun Q."/>
            <person name="Zhou Y."/>
        </authorList>
    </citation>
    <scope>NUCLEOTIDE SEQUENCE</scope>
    <source>
        <strain evidence="6">CGMCC 1.15725</strain>
    </source>
</reference>
<dbReference type="Gene3D" id="1.10.287.480">
    <property type="entry name" value="helix hairpin bin"/>
    <property type="match status" value="1"/>
</dbReference>
<dbReference type="GO" id="GO:0051082">
    <property type="term" value="F:unfolded protein binding"/>
    <property type="evidence" value="ECO:0007669"/>
    <property type="project" value="InterPro"/>
</dbReference>
<accession>A0A8J2YY78</accession>
<dbReference type="PIRSF" id="PIRSF005261">
    <property type="entry name" value="Heat_shock_Hsp33"/>
    <property type="match status" value="1"/>
</dbReference>
<proteinExistence type="predicted"/>
<evidence type="ECO:0000256" key="4">
    <source>
        <dbReference type="ARBA" id="ARBA00023186"/>
    </source>
</evidence>
<reference evidence="6" key="1">
    <citation type="journal article" date="2014" name="Int. J. Syst. Evol. Microbiol.">
        <title>Complete genome sequence of Corynebacterium casei LMG S-19264T (=DSM 44701T), isolated from a smear-ripened cheese.</title>
        <authorList>
            <consortium name="US DOE Joint Genome Institute (JGI-PGF)"/>
            <person name="Walter F."/>
            <person name="Albersmeier A."/>
            <person name="Kalinowski J."/>
            <person name="Ruckert C."/>
        </authorList>
    </citation>
    <scope>NUCLEOTIDE SEQUENCE</scope>
    <source>
        <strain evidence="6">CGMCC 1.15725</strain>
    </source>
</reference>
<dbReference type="InterPro" id="IPR023212">
    <property type="entry name" value="Hsp33_helix_hairpin_bin_dom_sf"/>
</dbReference>
<evidence type="ECO:0000256" key="2">
    <source>
        <dbReference type="ARBA" id="ARBA00022833"/>
    </source>
</evidence>
<dbReference type="PANTHER" id="PTHR30111">
    <property type="entry name" value="33 KDA CHAPERONIN"/>
    <property type="match status" value="1"/>
</dbReference>
<dbReference type="GO" id="GO:0044183">
    <property type="term" value="F:protein folding chaperone"/>
    <property type="evidence" value="ECO:0007669"/>
    <property type="project" value="TreeGrafter"/>
</dbReference>